<dbReference type="InterPro" id="IPR027417">
    <property type="entry name" value="P-loop_NTPase"/>
</dbReference>
<evidence type="ECO:0000313" key="11">
    <source>
        <dbReference type="EMBL" id="RAS37466.1"/>
    </source>
</evidence>
<evidence type="ECO:0000313" key="12">
    <source>
        <dbReference type="Proteomes" id="UP000248918"/>
    </source>
</evidence>
<sequence>MNSGVLDHNGIEVKACDGGVANGGPQATRRAPGEPVLRTFGLTKQFGATLALSNLDLSIHTGEVVALMGANGAGKSTLVKILSGVYAPDGGTLTLSGQAYRPASPQAAKQLGIATVHQSIADAVVPSLSIADNLLLDRLCDAGSPWRVPPAARREAARPLAERVGLAVDLAAPLDSLSLASQQLVTLARALASRPKVLILDEPTASLSAAEADRLFARLAPLRDEGVAILLVSHRLGDLRRVADRVAIVRDGRLVADLRAPIDFDAAVETMIGRPLPSARTQTTQPAASLEPCFSARGLQLTPTSVPFDLDLQRGEIVAIAGPVGGGKSRLARTILGAAHGCGGRMTFDGKPWRPRSPADAIRAGVFLAGEDRWRSSLFPDSVPFASIAGTLSFPFLSRWFRRGVVREAAERATASEAIETFGIRCTGPDDRPTRLSGGNQQKVVLARWHVEPARLLLLDEPFQGVDAGARADIVDTLRRHAPERATLVFVSDLEEALEVADRVVRFDRATLERLPTHELSPEGQS</sequence>
<dbReference type="PROSITE" id="PS50893">
    <property type="entry name" value="ABC_TRANSPORTER_2"/>
    <property type="match status" value="2"/>
</dbReference>
<dbReference type="SUPFAM" id="SSF52540">
    <property type="entry name" value="P-loop containing nucleoside triphosphate hydrolases"/>
    <property type="match status" value="2"/>
</dbReference>
<evidence type="ECO:0000256" key="9">
    <source>
        <dbReference type="ARBA" id="ARBA00023136"/>
    </source>
</evidence>
<keyword evidence="8" id="KW-1278">Translocase</keyword>
<keyword evidence="3" id="KW-0997">Cell inner membrane</keyword>
<dbReference type="InterPro" id="IPR003439">
    <property type="entry name" value="ABC_transporter-like_ATP-bd"/>
</dbReference>
<evidence type="ECO:0000256" key="8">
    <source>
        <dbReference type="ARBA" id="ARBA00022967"/>
    </source>
</evidence>
<comment type="caution">
    <text evidence="11">The sequence shown here is derived from an EMBL/GenBank/DDBJ whole genome shotgun (WGS) entry which is preliminary data.</text>
</comment>
<reference evidence="11 12" key="1">
    <citation type="submission" date="2018-06" db="EMBL/GenBank/DDBJ databases">
        <title>Genomic Encyclopedia of Type Strains, Phase III (KMG-III): the genomes of soil and plant-associated and newly described type strains.</title>
        <authorList>
            <person name="Whitman W."/>
        </authorList>
    </citation>
    <scope>NUCLEOTIDE SEQUENCE [LARGE SCALE GENOMIC DNA]</scope>
    <source>
        <strain evidence="11 12">LMG 23644</strain>
    </source>
</reference>
<proteinExistence type="predicted"/>
<organism evidence="11 12">
    <name type="scientific">Paraburkholderia bryophila</name>
    <dbReference type="NCBI Taxonomy" id="420952"/>
    <lineage>
        <taxon>Bacteria</taxon>
        <taxon>Pseudomonadati</taxon>
        <taxon>Pseudomonadota</taxon>
        <taxon>Betaproteobacteria</taxon>
        <taxon>Burkholderiales</taxon>
        <taxon>Burkholderiaceae</taxon>
        <taxon>Paraburkholderia</taxon>
    </lineage>
</organism>
<dbReference type="SMART" id="SM00382">
    <property type="entry name" value="AAA"/>
    <property type="match status" value="2"/>
</dbReference>
<accession>A0A329CRP6</accession>
<dbReference type="GO" id="GO:0016887">
    <property type="term" value="F:ATP hydrolysis activity"/>
    <property type="evidence" value="ECO:0007669"/>
    <property type="project" value="InterPro"/>
</dbReference>
<dbReference type="Pfam" id="PF00005">
    <property type="entry name" value="ABC_tran"/>
    <property type="match status" value="2"/>
</dbReference>
<keyword evidence="9" id="KW-0472">Membrane</keyword>
<name>A0A329CRP6_9BURK</name>
<evidence type="ECO:0000256" key="3">
    <source>
        <dbReference type="ARBA" id="ARBA00022519"/>
    </source>
</evidence>
<keyword evidence="5" id="KW-0677">Repeat</keyword>
<dbReference type="InterPro" id="IPR050107">
    <property type="entry name" value="ABC_carbohydrate_import_ATPase"/>
</dbReference>
<keyword evidence="4" id="KW-0762">Sugar transport</keyword>
<evidence type="ECO:0000256" key="6">
    <source>
        <dbReference type="ARBA" id="ARBA00022741"/>
    </source>
</evidence>
<dbReference type="EMBL" id="QLTK01000003">
    <property type="protein sequence ID" value="RAS37466.1"/>
    <property type="molecule type" value="Genomic_DNA"/>
</dbReference>
<dbReference type="OrthoDB" id="9776369at2"/>
<evidence type="ECO:0000256" key="7">
    <source>
        <dbReference type="ARBA" id="ARBA00022840"/>
    </source>
</evidence>
<dbReference type="PANTHER" id="PTHR43790:SF3">
    <property type="entry name" value="D-ALLOSE IMPORT ATP-BINDING PROTEIN ALSA-RELATED"/>
    <property type="match status" value="1"/>
</dbReference>
<keyword evidence="7 11" id="KW-0067">ATP-binding</keyword>
<evidence type="ECO:0000256" key="4">
    <source>
        <dbReference type="ARBA" id="ARBA00022597"/>
    </source>
</evidence>
<dbReference type="CDD" id="cd03216">
    <property type="entry name" value="ABC_Carb_Monos_I"/>
    <property type="match status" value="1"/>
</dbReference>
<dbReference type="PANTHER" id="PTHR43790">
    <property type="entry name" value="CARBOHYDRATE TRANSPORT ATP-BINDING PROTEIN MG119-RELATED"/>
    <property type="match status" value="1"/>
</dbReference>
<dbReference type="InterPro" id="IPR003593">
    <property type="entry name" value="AAA+_ATPase"/>
</dbReference>
<feature type="domain" description="ABC transporter" evidence="10">
    <location>
        <begin position="288"/>
        <end position="526"/>
    </location>
</feature>
<evidence type="ECO:0000256" key="5">
    <source>
        <dbReference type="ARBA" id="ARBA00022737"/>
    </source>
</evidence>
<keyword evidence="6" id="KW-0547">Nucleotide-binding</keyword>
<evidence type="ECO:0000256" key="2">
    <source>
        <dbReference type="ARBA" id="ARBA00022475"/>
    </source>
</evidence>
<dbReference type="Proteomes" id="UP000248918">
    <property type="component" value="Unassembled WGS sequence"/>
</dbReference>
<dbReference type="GO" id="GO:0005524">
    <property type="term" value="F:ATP binding"/>
    <property type="evidence" value="ECO:0007669"/>
    <property type="project" value="UniProtKB-KW"/>
</dbReference>
<keyword evidence="1" id="KW-0813">Transport</keyword>
<evidence type="ECO:0000259" key="10">
    <source>
        <dbReference type="PROSITE" id="PS50893"/>
    </source>
</evidence>
<dbReference type="Gene3D" id="3.40.50.300">
    <property type="entry name" value="P-loop containing nucleotide triphosphate hydrolases"/>
    <property type="match status" value="2"/>
</dbReference>
<gene>
    <name evidence="11" type="ORF">BX591_103320</name>
</gene>
<evidence type="ECO:0000256" key="1">
    <source>
        <dbReference type="ARBA" id="ARBA00022448"/>
    </source>
</evidence>
<feature type="domain" description="ABC transporter" evidence="10">
    <location>
        <begin position="37"/>
        <end position="276"/>
    </location>
</feature>
<dbReference type="AlphaFoldDB" id="A0A329CRP6"/>
<protein>
    <submittedName>
        <fullName evidence="11">Monosaccharide ABC transporter ATP-binding protein (CUT2 family)</fullName>
    </submittedName>
</protein>
<keyword evidence="2" id="KW-1003">Cell membrane</keyword>